<dbReference type="OrthoDB" id="10062454at2759"/>
<dbReference type="GO" id="GO:0016579">
    <property type="term" value="P:protein deubiquitination"/>
    <property type="evidence" value="ECO:0007669"/>
    <property type="project" value="InterPro"/>
</dbReference>
<reference evidence="4" key="1">
    <citation type="submission" date="2025-08" db="UniProtKB">
        <authorList>
            <consortium name="RefSeq"/>
        </authorList>
    </citation>
    <scope>IDENTIFICATION</scope>
    <source>
        <tissue evidence="4">Gonad</tissue>
    </source>
</reference>
<dbReference type="GeneID" id="109487160"/>
<feature type="compositionally biased region" description="Acidic residues" evidence="1">
    <location>
        <begin position="897"/>
        <end position="908"/>
    </location>
</feature>
<dbReference type="AlphaFoldDB" id="A0A6P5A050"/>
<sequence>MGKRWRCKRLQIIKRWLQKHICKPVGKAFVRAFCACVCLPVETEEDLDFLWAHALSMEDDSIKTIVNMVEEHRVCTTSGQQDMDAPPRKRSKLSLSSRRRDDSSSVGVTSTRGPTAVYPLFEVKGTDSSSVAEKPENSHVESDSPSVVLDVPTAPSKCDVRTVMSTYRYGEFVPFVGLFNLHNTCYMNSVLQILIHTPQFALRLAHLQGDLRDIYVDARARFDKALKRKFSESEFSLLNELCRLFRKVGTLKLDYILAPEARTERLAIEPVRTLDAIKEAHGQFAGSLQHDAQEFLRCVLSSLQDANASILQYQAGRREEIRRQREKLDIILAAKQSKREATMIKYVPDARPEKCHAQNGVQKNQPSNGVAVQGSAAVEQMKQTMYGCHAQNGVQESRPSNGVAVQGSPAVEKPPKLKKKRLGVGHARNQIKITRFASPSDTVTAPRASVNGHSGHADDTAPRANDRVSRVPVNGHNGHTDDDPGMVAKLTNGTGDMEAQVDGTLAQQVSTVKLDEKTAECAEEKMETEPSVNGTNGHVRDGPENPSPTEDSPESLQLAEEDFKMLQADMLTNIVEDLFEGSLEYETSCLQCEMKSHRREKFMDLSLPVKMNREPDDLQQATGDVSPEKEADDKADVVSLSWSLETFMAAEKLDRENKYKCEYCGSQSEAERKVFFAKLPRILTIHLKRFEYNLTGSAMSKIHSPILTPSHLKLNRFCTEACTNKLYKYEIYGIILHEGSALDSGHYVAYVKAPIDYPFIRECCLKDESSSSPPGSPTAEETDTTGTEDVKVVDLETSNGQPEREQQLATAFAEYDHSLHWIKFNDSTVTVLTEEEVAEVFLPEKTNTLSPYLLFYRRTDIAYTEAPCKPEKKTCEPEKSVAEQQGNTKTEATDSPEKEEEKEEDISR</sequence>
<feature type="compositionally biased region" description="Basic and acidic residues" evidence="1">
    <location>
        <begin position="133"/>
        <end position="142"/>
    </location>
</feature>
<evidence type="ECO:0000313" key="3">
    <source>
        <dbReference type="Proteomes" id="UP000515135"/>
    </source>
</evidence>
<evidence type="ECO:0000313" key="4">
    <source>
        <dbReference type="RefSeq" id="XP_019646715.1"/>
    </source>
</evidence>
<dbReference type="PANTHER" id="PTHR24006">
    <property type="entry name" value="UBIQUITIN CARBOXYL-TERMINAL HYDROLASE"/>
    <property type="match status" value="1"/>
</dbReference>
<feature type="region of interest" description="Disordered" evidence="1">
    <location>
        <begin position="127"/>
        <end position="147"/>
    </location>
</feature>
<dbReference type="GO" id="GO:0005634">
    <property type="term" value="C:nucleus"/>
    <property type="evidence" value="ECO:0007669"/>
    <property type="project" value="TreeGrafter"/>
</dbReference>
<evidence type="ECO:0000256" key="1">
    <source>
        <dbReference type="SAM" id="MobiDB-lite"/>
    </source>
</evidence>
<feature type="compositionally biased region" description="Basic and acidic residues" evidence="1">
    <location>
        <begin position="868"/>
        <end position="881"/>
    </location>
</feature>
<dbReference type="RefSeq" id="XP_019646715.1">
    <property type="nucleotide sequence ID" value="XM_019791156.1"/>
</dbReference>
<accession>A0A6P5A050</accession>
<dbReference type="CDD" id="cd02257">
    <property type="entry name" value="Peptidase_C19"/>
    <property type="match status" value="1"/>
</dbReference>
<dbReference type="GO" id="GO:0004843">
    <property type="term" value="F:cysteine-type deubiquitinase activity"/>
    <property type="evidence" value="ECO:0007669"/>
    <property type="project" value="InterPro"/>
</dbReference>
<protein>
    <submittedName>
        <fullName evidence="4">Ubiquitin carboxyl-terminal hydrolase 1-like isoform X3</fullName>
    </submittedName>
</protein>
<evidence type="ECO:0000259" key="2">
    <source>
        <dbReference type="PROSITE" id="PS50235"/>
    </source>
</evidence>
<feature type="compositionally biased region" description="Basic and acidic residues" evidence="1">
    <location>
        <begin position="455"/>
        <end position="465"/>
    </location>
</feature>
<feature type="region of interest" description="Disordered" evidence="1">
    <location>
        <begin position="768"/>
        <end position="789"/>
    </location>
</feature>
<dbReference type="Gene3D" id="3.90.70.10">
    <property type="entry name" value="Cysteine proteinases"/>
    <property type="match status" value="2"/>
</dbReference>
<feature type="compositionally biased region" description="Low complexity" evidence="1">
    <location>
        <begin position="104"/>
        <end position="113"/>
    </location>
</feature>
<gene>
    <name evidence="4" type="primary">LOC109487160</name>
</gene>
<feature type="region of interest" description="Disordered" evidence="1">
    <location>
        <begin position="522"/>
        <end position="555"/>
    </location>
</feature>
<dbReference type="PROSITE" id="PS50235">
    <property type="entry name" value="USP_3"/>
    <property type="match status" value="1"/>
</dbReference>
<dbReference type="SUPFAM" id="SSF54001">
    <property type="entry name" value="Cysteine proteinases"/>
    <property type="match status" value="1"/>
</dbReference>
<feature type="region of interest" description="Disordered" evidence="1">
    <location>
        <begin position="76"/>
        <end position="113"/>
    </location>
</feature>
<dbReference type="InterPro" id="IPR050164">
    <property type="entry name" value="Peptidase_C19"/>
</dbReference>
<dbReference type="PANTHER" id="PTHR24006:SF905">
    <property type="entry name" value="UBIQUITIN CARBOXYL-TERMINAL HYDROLASE 1"/>
    <property type="match status" value="1"/>
</dbReference>
<feature type="region of interest" description="Disordered" evidence="1">
    <location>
        <begin position="394"/>
        <end position="465"/>
    </location>
</feature>
<feature type="domain" description="USP" evidence="2">
    <location>
        <begin position="176"/>
        <end position="859"/>
    </location>
</feature>
<dbReference type="InterPro" id="IPR038765">
    <property type="entry name" value="Papain-like_cys_pep_sf"/>
</dbReference>
<keyword evidence="3" id="KW-1185">Reference proteome</keyword>
<dbReference type="InterPro" id="IPR001394">
    <property type="entry name" value="Peptidase_C19_UCH"/>
</dbReference>
<organism evidence="3 4">
    <name type="scientific">Branchiostoma belcheri</name>
    <name type="common">Amphioxus</name>
    <dbReference type="NCBI Taxonomy" id="7741"/>
    <lineage>
        <taxon>Eukaryota</taxon>
        <taxon>Metazoa</taxon>
        <taxon>Chordata</taxon>
        <taxon>Cephalochordata</taxon>
        <taxon>Leptocardii</taxon>
        <taxon>Amphioxiformes</taxon>
        <taxon>Branchiostomatidae</taxon>
        <taxon>Branchiostoma</taxon>
    </lineage>
</organism>
<name>A0A6P5A050_BRABE</name>
<dbReference type="Proteomes" id="UP000515135">
    <property type="component" value="Unplaced"/>
</dbReference>
<dbReference type="Pfam" id="PF00443">
    <property type="entry name" value="UCH"/>
    <property type="match status" value="2"/>
</dbReference>
<dbReference type="GO" id="GO:0005829">
    <property type="term" value="C:cytosol"/>
    <property type="evidence" value="ECO:0007669"/>
    <property type="project" value="TreeGrafter"/>
</dbReference>
<proteinExistence type="predicted"/>
<dbReference type="InterPro" id="IPR028889">
    <property type="entry name" value="USP"/>
</dbReference>
<feature type="region of interest" description="Disordered" evidence="1">
    <location>
        <begin position="868"/>
        <end position="908"/>
    </location>
</feature>